<feature type="compositionally biased region" description="Polar residues" evidence="1">
    <location>
        <begin position="1"/>
        <end position="22"/>
    </location>
</feature>
<name>A0A521CJM9_9BACT</name>
<feature type="region of interest" description="Disordered" evidence="1">
    <location>
        <begin position="1"/>
        <end position="42"/>
    </location>
</feature>
<evidence type="ECO:0000313" key="3">
    <source>
        <dbReference type="Proteomes" id="UP000317593"/>
    </source>
</evidence>
<proteinExistence type="predicted"/>
<dbReference type="EMBL" id="FXTH01000006">
    <property type="protein sequence ID" value="SMO59612.1"/>
    <property type="molecule type" value="Genomic_DNA"/>
</dbReference>
<dbReference type="RefSeq" id="WP_142714117.1">
    <property type="nucleotide sequence ID" value="NZ_FXTH01000006.1"/>
</dbReference>
<sequence length="156" mass="17196">MTINKINGNNIPEKNIGKSRQSGGAKESAFEGAPKAGAHRRSISDKFTLSEIDFKGDAAFAKKELEKLDNRSFEALRKIKARIERGEYNSSEVHKKIGALVEQDLNAIEHVLATPSEAGTAAEETSLSEGYRRYLIENPKVISRVAEQIAADLKRL</sequence>
<dbReference type="AlphaFoldDB" id="A0A521CJM9"/>
<evidence type="ECO:0000256" key="1">
    <source>
        <dbReference type="SAM" id="MobiDB-lite"/>
    </source>
</evidence>
<protein>
    <submittedName>
        <fullName evidence="2">Uncharacterized protein</fullName>
    </submittedName>
</protein>
<accession>A0A521CJM9</accession>
<organism evidence="2 3">
    <name type="scientific">Fodinibius sediminis</name>
    <dbReference type="NCBI Taxonomy" id="1214077"/>
    <lineage>
        <taxon>Bacteria</taxon>
        <taxon>Pseudomonadati</taxon>
        <taxon>Balneolota</taxon>
        <taxon>Balneolia</taxon>
        <taxon>Balneolales</taxon>
        <taxon>Balneolaceae</taxon>
        <taxon>Fodinibius</taxon>
    </lineage>
</organism>
<reference evidence="2 3" key="1">
    <citation type="submission" date="2017-05" db="EMBL/GenBank/DDBJ databases">
        <authorList>
            <person name="Varghese N."/>
            <person name="Submissions S."/>
        </authorList>
    </citation>
    <scope>NUCLEOTIDE SEQUENCE [LARGE SCALE GENOMIC DNA]</scope>
    <source>
        <strain evidence="2 3">DSM 21194</strain>
    </source>
</reference>
<evidence type="ECO:0000313" key="2">
    <source>
        <dbReference type="EMBL" id="SMO59612.1"/>
    </source>
</evidence>
<keyword evidence="3" id="KW-1185">Reference proteome</keyword>
<dbReference type="Proteomes" id="UP000317593">
    <property type="component" value="Unassembled WGS sequence"/>
</dbReference>
<gene>
    <name evidence="2" type="ORF">SAMN06265218_106125</name>
</gene>